<dbReference type="Proteomes" id="UP000238479">
    <property type="component" value="Chromosome 4"/>
</dbReference>
<comment type="caution">
    <text evidence="2">The sequence shown here is derived from an EMBL/GenBank/DDBJ whole genome shotgun (WGS) entry which is preliminary data.</text>
</comment>
<evidence type="ECO:0000313" key="2">
    <source>
        <dbReference type="EMBL" id="PRQ39864.1"/>
    </source>
</evidence>
<reference evidence="2 3" key="1">
    <citation type="journal article" date="2018" name="Nat. Genet.">
        <title>The Rosa genome provides new insights in the design of modern roses.</title>
        <authorList>
            <person name="Bendahmane M."/>
        </authorList>
    </citation>
    <scope>NUCLEOTIDE SEQUENCE [LARGE SCALE GENOMIC DNA]</scope>
    <source>
        <strain evidence="3">cv. Old Blush</strain>
    </source>
</reference>
<gene>
    <name evidence="2" type="ORF">RchiOBHm_Chr4g0429871</name>
</gene>
<protein>
    <submittedName>
        <fullName evidence="2">Uncharacterized protein</fullName>
    </submittedName>
</protein>
<organism evidence="2 3">
    <name type="scientific">Rosa chinensis</name>
    <name type="common">China rose</name>
    <dbReference type="NCBI Taxonomy" id="74649"/>
    <lineage>
        <taxon>Eukaryota</taxon>
        <taxon>Viridiplantae</taxon>
        <taxon>Streptophyta</taxon>
        <taxon>Embryophyta</taxon>
        <taxon>Tracheophyta</taxon>
        <taxon>Spermatophyta</taxon>
        <taxon>Magnoliopsida</taxon>
        <taxon>eudicotyledons</taxon>
        <taxon>Gunneridae</taxon>
        <taxon>Pentapetalae</taxon>
        <taxon>rosids</taxon>
        <taxon>fabids</taxon>
        <taxon>Rosales</taxon>
        <taxon>Rosaceae</taxon>
        <taxon>Rosoideae</taxon>
        <taxon>Rosoideae incertae sedis</taxon>
        <taxon>Rosa</taxon>
    </lineage>
</organism>
<proteinExistence type="predicted"/>
<accession>A0A2P6R0A4</accession>
<dbReference type="EMBL" id="PDCK01000042">
    <property type="protein sequence ID" value="PRQ39864.1"/>
    <property type="molecule type" value="Genomic_DNA"/>
</dbReference>
<feature type="region of interest" description="Disordered" evidence="1">
    <location>
        <begin position="1"/>
        <end position="20"/>
    </location>
</feature>
<evidence type="ECO:0000313" key="3">
    <source>
        <dbReference type="Proteomes" id="UP000238479"/>
    </source>
</evidence>
<dbReference type="AlphaFoldDB" id="A0A2P6R0A4"/>
<evidence type="ECO:0000256" key="1">
    <source>
        <dbReference type="SAM" id="MobiDB-lite"/>
    </source>
</evidence>
<keyword evidence="3" id="KW-1185">Reference proteome</keyword>
<dbReference type="Gramene" id="PRQ39864">
    <property type="protein sequence ID" value="PRQ39864"/>
    <property type="gene ID" value="RchiOBHm_Chr4g0429871"/>
</dbReference>
<sequence length="85" mass="9357">MKALGDGAPAWSSGRCPAWSSGRCPAWSSEALLRHGFIGTLPGMLALTSFDTRRCCCEEGCDRKEKVVESWFHRDAARHVGFDII</sequence>
<name>A0A2P6R0A4_ROSCH</name>